<dbReference type="Pfam" id="PF00392">
    <property type="entry name" value="GntR"/>
    <property type="match status" value="1"/>
</dbReference>
<dbReference type="InterPro" id="IPR004839">
    <property type="entry name" value="Aminotransferase_I/II_large"/>
</dbReference>
<dbReference type="EMBL" id="JANUGV010000001">
    <property type="protein sequence ID" value="MCS0607638.1"/>
    <property type="molecule type" value="Genomic_DNA"/>
</dbReference>
<evidence type="ECO:0000313" key="7">
    <source>
        <dbReference type="EMBL" id="MCS0607638.1"/>
    </source>
</evidence>
<dbReference type="PANTHER" id="PTHR46577:SF1">
    <property type="entry name" value="HTH-TYPE TRANSCRIPTIONAL REGULATORY PROTEIN GABR"/>
    <property type="match status" value="1"/>
</dbReference>
<dbReference type="InterPro" id="IPR000524">
    <property type="entry name" value="Tscrpt_reg_HTH_GntR"/>
</dbReference>
<evidence type="ECO:0000256" key="1">
    <source>
        <dbReference type="ARBA" id="ARBA00005384"/>
    </source>
</evidence>
<evidence type="ECO:0000256" key="3">
    <source>
        <dbReference type="ARBA" id="ARBA00023015"/>
    </source>
</evidence>
<keyword evidence="7" id="KW-0808">Transferase</keyword>
<evidence type="ECO:0000313" key="8">
    <source>
        <dbReference type="Proteomes" id="UP001205861"/>
    </source>
</evidence>
<dbReference type="RefSeq" id="WP_258855340.1">
    <property type="nucleotide sequence ID" value="NZ_JANUGV010000001.1"/>
</dbReference>
<evidence type="ECO:0000256" key="4">
    <source>
        <dbReference type="ARBA" id="ARBA00023125"/>
    </source>
</evidence>
<organism evidence="7 8">
    <name type="scientific">Massilia solisilvae</name>
    <dbReference type="NCBI Taxonomy" id="1811225"/>
    <lineage>
        <taxon>Bacteria</taxon>
        <taxon>Pseudomonadati</taxon>
        <taxon>Pseudomonadota</taxon>
        <taxon>Betaproteobacteria</taxon>
        <taxon>Burkholderiales</taxon>
        <taxon>Oxalobacteraceae</taxon>
        <taxon>Telluria group</taxon>
        <taxon>Massilia</taxon>
    </lineage>
</organism>
<protein>
    <submittedName>
        <fullName evidence="7">PLP-dependent aminotransferase family protein</fullName>
    </submittedName>
</protein>
<evidence type="ECO:0000256" key="2">
    <source>
        <dbReference type="ARBA" id="ARBA00022898"/>
    </source>
</evidence>
<dbReference type="InterPro" id="IPR036388">
    <property type="entry name" value="WH-like_DNA-bd_sf"/>
</dbReference>
<dbReference type="Gene3D" id="1.10.10.10">
    <property type="entry name" value="Winged helix-like DNA-binding domain superfamily/Winged helix DNA-binding domain"/>
    <property type="match status" value="1"/>
</dbReference>
<dbReference type="Pfam" id="PF00155">
    <property type="entry name" value="Aminotran_1_2"/>
    <property type="match status" value="1"/>
</dbReference>
<feature type="domain" description="HTH gntR-type" evidence="6">
    <location>
        <begin position="26"/>
        <end position="94"/>
    </location>
</feature>
<keyword evidence="5" id="KW-0804">Transcription</keyword>
<accession>A0ABT2BIB0</accession>
<comment type="caution">
    <text evidence="7">The sequence shown here is derived from an EMBL/GenBank/DDBJ whole genome shotgun (WGS) entry which is preliminary data.</text>
</comment>
<dbReference type="Proteomes" id="UP001205861">
    <property type="component" value="Unassembled WGS sequence"/>
</dbReference>
<dbReference type="CDD" id="cd00609">
    <property type="entry name" value="AAT_like"/>
    <property type="match status" value="1"/>
</dbReference>
<reference evidence="7 8" key="1">
    <citation type="submission" date="2022-08" db="EMBL/GenBank/DDBJ databases">
        <title>Reclassification of Massilia species as members of the genera Telluria, Duganella, Pseudoduganella, Mokoshia gen. nov. and Zemynaea gen. nov. using orthogonal and non-orthogonal genome-based approaches.</title>
        <authorList>
            <person name="Bowman J.P."/>
        </authorList>
    </citation>
    <scope>NUCLEOTIDE SEQUENCE [LARGE SCALE GENOMIC DNA]</scope>
    <source>
        <strain evidence="7 8">JCM 31607</strain>
    </source>
</reference>
<dbReference type="PROSITE" id="PS50949">
    <property type="entry name" value="HTH_GNTR"/>
    <property type="match status" value="1"/>
</dbReference>
<proteinExistence type="inferred from homology"/>
<dbReference type="InterPro" id="IPR036390">
    <property type="entry name" value="WH_DNA-bd_sf"/>
</dbReference>
<dbReference type="InterPro" id="IPR051446">
    <property type="entry name" value="HTH_trans_reg/aminotransferase"/>
</dbReference>
<dbReference type="GO" id="GO:0008483">
    <property type="term" value="F:transaminase activity"/>
    <property type="evidence" value="ECO:0007669"/>
    <property type="project" value="UniProtKB-KW"/>
</dbReference>
<evidence type="ECO:0000259" key="6">
    <source>
        <dbReference type="PROSITE" id="PS50949"/>
    </source>
</evidence>
<evidence type="ECO:0000256" key="5">
    <source>
        <dbReference type="ARBA" id="ARBA00023163"/>
    </source>
</evidence>
<dbReference type="Gene3D" id="3.40.640.10">
    <property type="entry name" value="Type I PLP-dependent aspartate aminotransferase-like (Major domain)"/>
    <property type="match status" value="1"/>
</dbReference>
<keyword evidence="8" id="KW-1185">Reference proteome</keyword>
<dbReference type="PANTHER" id="PTHR46577">
    <property type="entry name" value="HTH-TYPE TRANSCRIPTIONAL REGULATORY PROTEIN GABR"/>
    <property type="match status" value="1"/>
</dbReference>
<keyword evidence="4" id="KW-0238">DNA-binding</keyword>
<dbReference type="SUPFAM" id="SSF46785">
    <property type="entry name" value="Winged helix' DNA-binding domain"/>
    <property type="match status" value="1"/>
</dbReference>
<dbReference type="SUPFAM" id="SSF53383">
    <property type="entry name" value="PLP-dependent transferases"/>
    <property type="match status" value="1"/>
</dbReference>
<dbReference type="CDD" id="cd07377">
    <property type="entry name" value="WHTH_GntR"/>
    <property type="match status" value="1"/>
</dbReference>
<gene>
    <name evidence="7" type="ORF">NX773_05625</name>
</gene>
<dbReference type="InterPro" id="IPR015424">
    <property type="entry name" value="PyrdxlP-dep_Trfase"/>
</dbReference>
<comment type="similarity">
    <text evidence="1">In the C-terminal section; belongs to the class-I pyridoxal-phosphate-dependent aminotransferase family.</text>
</comment>
<name>A0ABT2BIB0_9BURK</name>
<keyword evidence="3" id="KW-0805">Transcription regulation</keyword>
<dbReference type="InterPro" id="IPR015421">
    <property type="entry name" value="PyrdxlP-dep_Trfase_major"/>
</dbReference>
<sequence>MKRPEKTKDVFGIAGFSVDIDRGARESLADQISAAVGRAIREGQLGPGARLPSWHDLAAQLGVARGTVRMAYENLRDQQLIVTAGAAGTRVAEDARPAASGLTLARATPAPARPGRPGIFQIGVPSHDAFPFKTWSRIMGRAARAAAAAPVGYPDPSGEIELRSEIAAYLSIARGIVCAPSQIFICNGFGGALAAVLRALGMEGKSAWMEEPGFSVSREILRMSGVTPVPVPVDAEGLDVAAGMAAAPQASLAIVTPGQQAPLGMTLSLRRRHALLEWAAASGAWVIEDDYLGELQLQGRATPALASLDREGRVVHIGTFSKTINPGLRVGFLMVPPALVDAVTQVVTVYSAAPTPTVQLAVAEFMRDGHYLRHLRRMKRLYAERRRLLMQCLRELSVPAVEAGLAVLVPLADGVDDVAAVAKAREVGMSPAALSWWHAQPGRRDRGLLLGVTNVQEQQVAEHCVRLAGICAARQGAAYASRKGKVRAGDRWECRANARYFLLLIHLNRTRRRHRF</sequence>
<keyword evidence="2" id="KW-0663">Pyridoxal phosphate</keyword>
<keyword evidence="7" id="KW-0032">Aminotransferase</keyword>
<dbReference type="SMART" id="SM00345">
    <property type="entry name" value="HTH_GNTR"/>
    <property type="match status" value="1"/>
</dbReference>